<gene>
    <name evidence="1" type="ORF">V8G54_029586</name>
</gene>
<keyword evidence="2" id="KW-1185">Reference proteome</keyword>
<proteinExistence type="predicted"/>
<dbReference type="AlphaFoldDB" id="A0AAQ3RMS3"/>
<protein>
    <submittedName>
        <fullName evidence="1">Uncharacterized protein</fullName>
    </submittedName>
</protein>
<dbReference type="EMBL" id="CP144692">
    <property type="protein sequence ID" value="WVY97435.1"/>
    <property type="molecule type" value="Genomic_DNA"/>
</dbReference>
<name>A0AAQ3RMS3_VIGMU</name>
<dbReference type="Proteomes" id="UP001374535">
    <property type="component" value="Chromosome 9"/>
</dbReference>
<sequence>MEFPKMARTSSSFLAFPVTKVTGRDRTNPLAAAISQISFAFSGIKSLNSEKIRETHYKKYISFPIFLHEHDKSEVELKLINGYKCKSNHKKRKKNKSFGSFLFYFCKAYG</sequence>
<evidence type="ECO:0000313" key="2">
    <source>
        <dbReference type="Proteomes" id="UP001374535"/>
    </source>
</evidence>
<reference evidence="1 2" key="1">
    <citation type="journal article" date="2023" name="Life. Sci Alliance">
        <title>Evolutionary insights into 3D genome organization and epigenetic landscape of Vigna mungo.</title>
        <authorList>
            <person name="Junaid A."/>
            <person name="Singh B."/>
            <person name="Bhatia S."/>
        </authorList>
    </citation>
    <scope>NUCLEOTIDE SEQUENCE [LARGE SCALE GENOMIC DNA]</scope>
    <source>
        <strain evidence="1">Urdbean</strain>
    </source>
</reference>
<organism evidence="1 2">
    <name type="scientific">Vigna mungo</name>
    <name type="common">Black gram</name>
    <name type="synonym">Phaseolus mungo</name>
    <dbReference type="NCBI Taxonomy" id="3915"/>
    <lineage>
        <taxon>Eukaryota</taxon>
        <taxon>Viridiplantae</taxon>
        <taxon>Streptophyta</taxon>
        <taxon>Embryophyta</taxon>
        <taxon>Tracheophyta</taxon>
        <taxon>Spermatophyta</taxon>
        <taxon>Magnoliopsida</taxon>
        <taxon>eudicotyledons</taxon>
        <taxon>Gunneridae</taxon>
        <taxon>Pentapetalae</taxon>
        <taxon>rosids</taxon>
        <taxon>fabids</taxon>
        <taxon>Fabales</taxon>
        <taxon>Fabaceae</taxon>
        <taxon>Papilionoideae</taxon>
        <taxon>50 kb inversion clade</taxon>
        <taxon>NPAAA clade</taxon>
        <taxon>indigoferoid/millettioid clade</taxon>
        <taxon>Phaseoleae</taxon>
        <taxon>Vigna</taxon>
    </lineage>
</organism>
<evidence type="ECO:0000313" key="1">
    <source>
        <dbReference type="EMBL" id="WVY97435.1"/>
    </source>
</evidence>
<accession>A0AAQ3RMS3</accession>